<dbReference type="OrthoDB" id="11469at2157"/>
<comment type="similarity">
    <text evidence="6">Belongs to the ABC-4 integral membrane protein family.</text>
</comment>
<feature type="transmembrane region" description="Helical" evidence="7">
    <location>
        <begin position="307"/>
        <end position="340"/>
    </location>
</feature>
<dbReference type="PATRIC" id="fig|1550241.5.peg.402"/>
<keyword evidence="4 7" id="KW-1133">Transmembrane helix</keyword>
<evidence type="ECO:0000256" key="1">
    <source>
        <dbReference type="ARBA" id="ARBA00004651"/>
    </source>
</evidence>
<evidence type="ECO:0000259" key="8">
    <source>
        <dbReference type="Pfam" id="PF02687"/>
    </source>
</evidence>
<evidence type="ECO:0008006" key="12">
    <source>
        <dbReference type="Google" id="ProtNLM"/>
    </source>
</evidence>
<dbReference type="RefSeq" id="WP_052883666.1">
    <property type="nucleotide sequence ID" value="NZ_CP009961.1"/>
</dbReference>
<dbReference type="InterPro" id="IPR003838">
    <property type="entry name" value="ABC3_permease_C"/>
</dbReference>
<dbReference type="InterPro" id="IPR050250">
    <property type="entry name" value="Macrolide_Exporter_MacB"/>
</dbReference>
<feature type="transmembrane region" description="Helical" evidence="7">
    <location>
        <begin position="360"/>
        <end position="379"/>
    </location>
</feature>
<evidence type="ECO:0000256" key="4">
    <source>
        <dbReference type="ARBA" id="ARBA00022989"/>
    </source>
</evidence>
<comment type="subcellular location">
    <subcellularLocation>
        <location evidence="1">Cell membrane</location>
        <topology evidence="1">Multi-pass membrane protein</topology>
    </subcellularLocation>
</comment>
<protein>
    <recommendedName>
        <fullName evidence="12">ABC transporter permease</fullName>
    </recommendedName>
</protein>
<feature type="domain" description="MacB-like periplasmic core" evidence="9">
    <location>
        <begin position="24"/>
        <end position="242"/>
    </location>
</feature>
<evidence type="ECO:0000256" key="7">
    <source>
        <dbReference type="SAM" id="Phobius"/>
    </source>
</evidence>
<evidence type="ECO:0000313" key="11">
    <source>
        <dbReference type="Proteomes" id="UP000067434"/>
    </source>
</evidence>
<accession>A0A0F7FGG8</accession>
<name>A0A0F7FGG8_9CREN</name>
<keyword evidence="3 7" id="KW-0812">Transmembrane</keyword>
<evidence type="ECO:0000313" key="10">
    <source>
        <dbReference type="EMBL" id="AKG38293.1"/>
    </source>
</evidence>
<dbReference type="AlphaFoldDB" id="A0A0F7FGG8"/>
<dbReference type="GO" id="GO:0022857">
    <property type="term" value="F:transmembrane transporter activity"/>
    <property type="evidence" value="ECO:0007669"/>
    <property type="project" value="TreeGrafter"/>
</dbReference>
<dbReference type="GO" id="GO:0005886">
    <property type="term" value="C:plasma membrane"/>
    <property type="evidence" value="ECO:0007669"/>
    <property type="project" value="UniProtKB-SubCell"/>
</dbReference>
<dbReference type="EMBL" id="CP009961">
    <property type="protein sequence ID" value="AKG38293.1"/>
    <property type="molecule type" value="Genomic_DNA"/>
</dbReference>
<dbReference type="PANTHER" id="PTHR30572:SF4">
    <property type="entry name" value="ABC TRANSPORTER PERMEASE YTRF"/>
    <property type="match status" value="1"/>
</dbReference>
<evidence type="ECO:0000259" key="9">
    <source>
        <dbReference type="Pfam" id="PF12704"/>
    </source>
</evidence>
<dbReference type="PANTHER" id="PTHR30572">
    <property type="entry name" value="MEMBRANE COMPONENT OF TRANSPORTER-RELATED"/>
    <property type="match status" value="1"/>
</dbReference>
<keyword evidence="2" id="KW-1003">Cell membrane</keyword>
<dbReference type="KEGG" id="thf:MA03_01975"/>
<keyword evidence="5 7" id="KW-0472">Membrane</keyword>
<proteinExistence type="inferred from homology"/>
<dbReference type="HOGENOM" id="CLU_000604_8_0_2"/>
<dbReference type="STRING" id="1550241.MA03_01975"/>
<dbReference type="Pfam" id="PF02687">
    <property type="entry name" value="FtsX"/>
    <property type="match status" value="1"/>
</dbReference>
<feature type="transmembrane region" description="Helical" evidence="7">
    <location>
        <begin position="260"/>
        <end position="287"/>
    </location>
</feature>
<organism evidence="10 11">
    <name type="scientific">Infirmifilum uzonense</name>
    <dbReference type="NCBI Taxonomy" id="1550241"/>
    <lineage>
        <taxon>Archaea</taxon>
        <taxon>Thermoproteota</taxon>
        <taxon>Thermoprotei</taxon>
        <taxon>Thermofilales</taxon>
        <taxon>Thermofilaceae</taxon>
        <taxon>Infirmifilum</taxon>
    </lineage>
</organism>
<dbReference type="GeneID" id="25400960"/>
<evidence type="ECO:0000256" key="6">
    <source>
        <dbReference type="ARBA" id="ARBA00038076"/>
    </source>
</evidence>
<feature type="domain" description="ABC3 transporter permease C-terminal" evidence="8">
    <location>
        <begin position="273"/>
        <end position="389"/>
    </location>
</feature>
<feature type="transmembrane region" description="Helical" evidence="7">
    <location>
        <begin position="21"/>
        <end position="42"/>
    </location>
</feature>
<keyword evidence="11" id="KW-1185">Reference proteome</keyword>
<reference evidence="10 11" key="1">
    <citation type="journal article" date="2015" name="Stand. Genomic Sci.">
        <title>Complete genome sequence of and proposal of Thermofilum uzonense sp. nov. a novel hyperthermophilic crenarchaeon and emended description of the genus Thermofilum.</title>
        <authorList>
            <person name="Toshchakov S.V."/>
            <person name="Korzhenkov A.A."/>
            <person name="Samarov N.I."/>
            <person name="Mazunin I.O."/>
            <person name="Mozhey O.I."/>
            <person name="Shmyr I.S."/>
            <person name="Derbikova K.S."/>
            <person name="Taranov E.A."/>
            <person name="Dominova I.N."/>
            <person name="Bonch-Osmolovskaya E.A."/>
            <person name="Patrushev M.V."/>
            <person name="Podosokorskaya O.A."/>
            <person name="Kublanov I.V."/>
        </authorList>
    </citation>
    <scope>NUCLEOTIDE SEQUENCE [LARGE SCALE GENOMIC DNA]</scope>
    <source>
        <strain evidence="10 11">1807-2</strain>
    </source>
</reference>
<evidence type="ECO:0000256" key="3">
    <source>
        <dbReference type="ARBA" id="ARBA00022692"/>
    </source>
</evidence>
<sequence>MRFSEYFYLAFTSLKEKRGRAIGAIIGVTIAVLALSLALGIGESFQKTFVEQLQRTIAANSIIVTGGYTGGFSDADIAYFKRIPGVKDAFGLATTTGVTITSSGEQPVTLVAIDPQRLPDFLGVSDMRQVVAEGSTQPSGLGVLVSYNLWSDPNTGQRILDVGSPLVVRIKSKSIQLVVSGLMVQSSSMMGGSVGPPSGTAYIYMDPSTYFTYVSNTRNYAAVIILVGDLSRLDQITKEVRAVAPPGSNIISAASMVSQFTALVGALETFIGLVSAVGMGVTALWIFDSTTISVVQRTKEIGILKALGYTSLDVLIIFLLEAIIISTIGIVIGLSLALILSMFVKIPMFTLQIGLTLTPSVVALSSLLPLFMNALAAYIPSRRGASLNPVEALRYE</sequence>
<dbReference type="Proteomes" id="UP000067434">
    <property type="component" value="Chromosome"/>
</dbReference>
<dbReference type="InterPro" id="IPR025857">
    <property type="entry name" value="MacB_PCD"/>
</dbReference>
<dbReference type="Pfam" id="PF12704">
    <property type="entry name" value="MacB_PCD"/>
    <property type="match status" value="1"/>
</dbReference>
<evidence type="ECO:0000256" key="2">
    <source>
        <dbReference type="ARBA" id="ARBA00022475"/>
    </source>
</evidence>
<evidence type="ECO:0000256" key="5">
    <source>
        <dbReference type="ARBA" id="ARBA00023136"/>
    </source>
</evidence>
<gene>
    <name evidence="10" type="ORF">MA03_01975</name>
</gene>